<dbReference type="GO" id="GO:0030170">
    <property type="term" value="F:pyridoxal phosphate binding"/>
    <property type="evidence" value="ECO:0007669"/>
    <property type="project" value="UniProtKB-UniRule"/>
</dbReference>
<dbReference type="CDD" id="cd00635">
    <property type="entry name" value="PLPDE_III_YBL036c_like"/>
    <property type="match status" value="1"/>
</dbReference>
<evidence type="ECO:0000256" key="5">
    <source>
        <dbReference type="SAM" id="Coils"/>
    </source>
</evidence>
<evidence type="ECO:0000256" key="2">
    <source>
        <dbReference type="HAMAP-Rule" id="MF_02087"/>
    </source>
</evidence>
<dbReference type="InterPro" id="IPR029066">
    <property type="entry name" value="PLP-binding_barrel"/>
</dbReference>
<sequence>MIKDNYTNIRQEIGDEATIIAVTKYHTVEETLEAYEAGVRDFGENRPEGFLEKRKALPADANVHFIGTLQSRKVKQIADDLYYLHSLDRESIAKKIEQYSNHTVKCFIQVNVSGEDSKHGLIPEEVPEFLETLSEYEKIEVIGLMTMAPHTEDRSLISEVFKRLSELKQKLAEDNRANIQIKELSMGMSNDYDIALQNGATFVRIGSKIMGSR</sequence>
<feature type="modified residue" description="N6-(pyridoxal phosphate)lysine" evidence="2 3">
    <location>
        <position position="24"/>
    </location>
</feature>
<dbReference type="Gene3D" id="3.20.20.10">
    <property type="entry name" value="Alanine racemase"/>
    <property type="match status" value="1"/>
</dbReference>
<keyword evidence="1 2" id="KW-0663">Pyridoxal phosphate</keyword>
<dbReference type="PANTHER" id="PTHR10146">
    <property type="entry name" value="PROLINE SYNTHETASE CO-TRANSCRIBED BACTERIAL HOMOLOG PROTEIN"/>
    <property type="match status" value="1"/>
</dbReference>
<protein>
    <recommendedName>
        <fullName evidence="2">Pyridoxal phosphate homeostasis protein</fullName>
        <shortName evidence="2">PLP homeostasis protein</shortName>
    </recommendedName>
</protein>
<name>A0A0F7HJT8_9STAP</name>
<dbReference type="Proteomes" id="UP000183090">
    <property type="component" value="Unassembled WGS sequence"/>
</dbReference>
<dbReference type="NCBIfam" id="TIGR00044">
    <property type="entry name" value="YggS family pyridoxal phosphate-dependent enzyme"/>
    <property type="match status" value="1"/>
</dbReference>
<evidence type="ECO:0000313" key="8">
    <source>
        <dbReference type="EMBL" id="SFK54633.1"/>
    </source>
</evidence>
<dbReference type="EMBL" id="FOTB01000001">
    <property type="protein sequence ID" value="SFK54633.1"/>
    <property type="molecule type" value="Genomic_DNA"/>
</dbReference>
<dbReference type="HAMAP" id="MF_02087">
    <property type="entry name" value="PLP_homeostasis"/>
    <property type="match status" value="1"/>
</dbReference>
<comment type="cofactor">
    <cofactor evidence="3">
        <name>pyridoxal 5'-phosphate</name>
        <dbReference type="ChEBI" id="CHEBI:597326"/>
    </cofactor>
</comment>
<dbReference type="Pfam" id="PF01168">
    <property type="entry name" value="Ala_racemase_N"/>
    <property type="match status" value="1"/>
</dbReference>
<dbReference type="PANTHER" id="PTHR10146:SF14">
    <property type="entry name" value="PYRIDOXAL PHOSPHATE HOMEOSTASIS PROTEIN"/>
    <property type="match status" value="1"/>
</dbReference>
<keyword evidence="5" id="KW-0175">Coiled coil</keyword>
<gene>
    <name evidence="7" type="ORF">AAT16_05440</name>
    <name evidence="8" type="ORF">SAMN05216235_0328</name>
</gene>
<dbReference type="RefSeq" id="WP_046789897.1">
    <property type="nucleotide sequence ID" value="NZ_CP011366.1"/>
</dbReference>
<dbReference type="PIRSF" id="PIRSF004848">
    <property type="entry name" value="YBL036c_PLPDEIII"/>
    <property type="match status" value="1"/>
</dbReference>
<evidence type="ECO:0000256" key="3">
    <source>
        <dbReference type="PIRSR" id="PIRSR004848-1"/>
    </source>
</evidence>
<evidence type="ECO:0000256" key="4">
    <source>
        <dbReference type="RuleBase" id="RU004514"/>
    </source>
</evidence>
<evidence type="ECO:0000256" key="1">
    <source>
        <dbReference type="ARBA" id="ARBA00022898"/>
    </source>
</evidence>
<dbReference type="AlphaFoldDB" id="A0A0F7HJT8"/>
<dbReference type="OrthoDB" id="9804072at2"/>
<proteinExistence type="inferred from homology"/>
<comment type="function">
    <text evidence="2">Pyridoxal 5'-phosphate (PLP)-binding protein, which is involved in PLP homeostasis.</text>
</comment>
<evidence type="ECO:0000259" key="6">
    <source>
        <dbReference type="Pfam" id="PF01168"/>
    </source>
</evidence>
<dbReference type="Proteomes" id="UP000034029">
    <property type="component" value="Chromosome"/>
</dbReference>
<evidence type="ECO:0000313" key="10">
    <source>
        <dbReference type="Proteomes" id="UP000183090"/>
    </source>
</evidence>
<feature type="coiled-coil region" evidence="5">
    <location>
        <begin position="157"/>
        <end position="184"/>
    </location>
</feature>
<dbReference type="InterPro" id="IPR001608">
    <property type="entry name" value="Ala_racemase_N"/>
</dbReference>
<feature type="domain" description="Alanine racemase N-terminal" evidence="6">
    <location>
        <begin position="2"/>
        <end position="212"/>
    </location>
</feature>
<comment type="similarity">
    <text evidence="2 4">Belongs to the pyridoxal phosphate-binding protein YggS/PROSC family.</text>
</comment>
<dbReference type="EMBL" id="CP011366">
    <property type="protein sequence ID" value="AKG73709.1"/>
    <property type="molecule type" value="Genomic_DNA"/>
</dbReference>
<dbReference type="SUPFAM" id="SSF51419">
    <property type="entry name" value="PLP-binding barrel"/>
    <property type="match status" value="1"/>
</dbReference>
<reference evidence="7 9" key="1">
    <citation type="journal article" date="2015" name="Int. J. Syst. Evol. Microbiol.">
        <title>Complete genome sequence of Salinicoccus halodurans H3B36, isolated from the Qaidam Basin in China.</title>
        <authorList>
            <person name="Jiang K."/>
            <person name="Xue Y."/>
            <person name="Ma Y."/>
        </authorList>
    </citation>
    <scope>NUCLEOTIDE SEQUENCE [LARGE SCALE GENOMIC DNA]</scope>
    <source>
        <strain evidence="7 9">H3B36</strain>
    </source>
</reference>
<evidence type="ECO:0000313" key="9">
    <source>
        <dbReference type="Proteomes" id="UP000034029"/>
    </source>
</evidence>
<dbReference type="InterPro" id="IPR011078">
    <property type="entry name" value="PyrdxlP_homeostasis"/>
</dbReference>
<dbReference type="KEGG" id="shv:AAT16_05440"/>
<evidence type="ECO:0000313" key="7">
    <source>
        <dbReference type="EMBL" id="AKG73709.1"/>
    </source>
</evidence>
<accession>A0A0F7HJT8</accession>
<reference evidence="9" key="2">
    <citation type="submission" date="2015-04" db="EMBL/GenBank/DDBJ databases">
        <title>Complete genome sequence of Salinicoccus halodurans strain H3B36, isolated from the Qaidam basin of China.</title>
        <authorList>
            <person name="Ma Y."/>
            <person name="Jiang K."/>
            <person name="Xue Y."/>
        </authorList>
    </citation>
    <scope>NUCLEOTIDE SEQUENCE [LARGE SCALE GENOMIC DNA]</scope>
    <source>
        <strain evidence="9">H3B36</strain>
    </source>
</reference>
<reference evidence="8 10" key="3">
    <citation type="submission" date="2016-10" db="EMBL/GenBank/DDBJ databases">
        <authorList>
            <person name="Varghese N."/>
            <person name="Submissions S."/>
        </authorList>
    </citation>
    <scope>NUCLEOTIDE SEQUENCE [LARGE SCALE GENOMIC DNA]</scope>
    <source>
        <strain evidence="8 10">CGMCC 1.6501</strain>
    </source>
</reference>
<organism evidence="8 10">
    <name type="scientific">Salinicoccus halodurans</name>
    <dbReference type="NCBI Taxonomy" id="407035"/>
    <lineage>
        <taxon>Bacteria</taxon>
        <taxon>Bacillati</taxon>
        <taxon>Bacillota</taxon>
        <taxon>Bacilli</taxon>
        <taxon>Bacillales</taxon>
        <taxon>Staphylococcaceae</taxon>
        <taxon>Salinicoccus</taxon>
    </lineage>
</organism>
<keyword evidence="9" id="KW-1185">Reference proteome</keyword>